<keyword evidence="3" id="KW-1185">Reference proteome</keyword>
<reference evidence="2 3" key="1">
    <citation type="submission" date="2015-08" db="EMBL/GenBank/DDBJ databases">
        <authorList>
            <person name="Babu N.S."/>
            <person name="Beckwith C.J."/>
            <person name="Beseler K.G."/>
            <person name="Brison A."/>
            <person name="Carone J.V."/>
            <person name="Caskin T.P."/>
            <person name="Diamond M."/>
            <person name="Durham M.E."/>
            <person name="Foxe J.M."/>
            <person name="Go M."/>
            <person name="Henderson B.A."/>
            <person name="Jones I.B."/>
            <person name="McGettigan J.A."/>
            <person name="Micheletti S.J."/>
            <person name="Nasrallah M.E."/>
            <person name="Ortiz D."/>
            <person name="Piller C.R."/>
            <person name="Privatt S.R."/>
            <person name="Schneider S.L."/>
            <person name="Sharp S."/>
            <person name="Smith T.C."/>
            <person name="Stanton J.D."/>
            <person name="Ullery H.E."/>
            <person name="Wilson R.J."/>
            <person name="Serrano M.G."/>
            <person name="Buck G."/>
            <person name="Lee V."/>
            <person name="Wang Y."/>
            <person name="Carvalho R."/>
            <person name="Voegtly L."/>
            <person name="Shi R."/>
            <person name="Duckworth R."/>
            <person name="Johnson A."/>
            <person name="Loviza R."/>
            <person name="Walstead R."/>
            <person name="Shah Z."/>
            <person name="Kiflezghi M."/>
            <person name="Wade K."/>
            <person name="Ball S.L."/>
            <person name="Bradley K.W."/>
            <person name="Asai D.J."/>
            <person name="Bowman C.A."/>
            <person name="Russell D.A."/>
            <person name="Pope W.H."/>
            <person name="Jacobs-Sera D."/>
            <person name="Hendrix R.W."/>
            <person name="Hatfull G.F."/>
        </authorList>
    </citation>
    <scope>NUCLEOTIDE SEQUENCE [LARGE SCALE GENOMIC DNA]</scope>
    <source>
        <strain evidence="2 3">DSM 27710</strain>
    </source>
</reference>
<evidence type="ECO:0000313" key="2">
    <source>
        <dbReference type="EMBL" id="AKU92458.1"/>
    </source>
</evidence>
<dbReference type="Proteomes" id="UP000055590">
    <property type="component" value="Chromosome"/>
</dbReference>
<dbReference type="OrthoDB" id="574359at2"/>
<dbReference type="Pfam" id="PF05988">
    <property type="entry name" value="DUF899"/>
    <property type="match status" value="1"/>
</dbReference>
<dbReference type="Gene3D" id="3.40.30.10">
    <property type="entry name" value="Glutaredoxin"/>
    <property type="match status" value="1"/>
</dbReference>
<evidence type="ECO:0000259" key="1">
    <source>
        <dbReference type="PROSITE" id="PS51352"/>
    </source>
</evidence>
<protein>
    <recommendedName>
        <fullName evidence="1">Thioredoxin domain-containing protein</fullName>
    </recommendedName>
</protein>
<proteinExistence type="predicted"/>
<accession>A0A0K1PFZ7</accession>
<dbReference type="KEGG" id="vin:AKJ08_2845"/>
<dbReference type="InterPro" id="IPR036249">
    <property type="entry name" value="Thioredoxin-like_sf"/>
</dbReference>
<dbReference type="RefSeq" id="WP_050726626.1">
    <property type="nucleotide sequence ID" value="NZ_CP012332.1"/>
</dbReference>
<evidence type="ECO:0000313" key="3">
    <source>
        <dbReference type="Proteomes" id="UP000055590"/>
    </source>
</evidence>
<dbReference type="EMBL" id="CP012332">
    <property type="protein sequence ID" value="AKU92458.1"/>
    <property type="molecule type" value="Genomic_DNA"/>
</dbReference>
<dbReference type="PATRIC" id="fig|1391653.3.peg.2964"/>
<dbReference type="AlphaFoldDB" id="A0A0K1PFZ7"/>
<gene>
    <name evidence="2" type="ORF">AKJ08_2845</name>
</gene>
<dbReference type="InterPro" id="IPR013766">
    <property type="entry name" value="Thioredoxin_domain"/>
</dbReference>
<dbReference type="SUPFAM" id="SSF52833">
    <property type="entry name" value="Thioredoxin-like"/>
    <property type="match status" value="1"/>
</dbReference>
<dbReference type="STRING" id="1391653.AKJ08_2845"/>
<sequence>MTKIGSKHDWLEARKALLAKEKELTRLGDELSTLRRALPWVRVDQSYEFDTPAGRRTLAQLFEGRSQLVVYHFMFAPEWEAGCKSCSFWADNFNGIAPHLEQRDVSFVAVSRAPLEKLQSFGRRMGWTFPWVSSHPSSFNFDFGVSFTPEAIDRGTGMYNFRRYENQMSDLPGISVFAKNEAGDVFHTYSCYSRGVELLNSAYRVLDLVPKGRDEGALPYPTAWLRLRDQYGT</sequence>
<dbReference type="InterPro" id="IPR010296">
    <property type="entry name" value="DUF899_thioredox"/>
</dbReference>
<feature type="domain" description="Thioredoxin" evidence="1">
    <location>
        <begin position="25"/>
        <end position="183"/>
    </location>
</feature>
<organism evidence="2 3">
    <name type="scientific">Vulgatibacter incomptus</name>
    <dbReference type="NCBI Taxonomy" id="1391653"/>
    <lineage>
        <taxon>Bacteria</taxon>
        <taxon>Pseudomonadati</taxon>
        <taxon>Myxococcota</taxon>
        <taxon>Myxococcia</taxon>
        <taxon>Myxococcales</taxon>
        <taxon>Cystobacterineae</taxon>
        <taxon>Vulgatibacteraceae</taxon>
        <taxon>Vulgatibacter</taxon>
    </lineage>
</organism>
<name>A0A0K1PFZ7_9BACT</name>
<dbReference type="PROSITE" id="PS51352">
    <property type="entry name" value="THIOREDOXIN_2"/>
    <property type="match status" value="1"/>
</dbReference>